<protein>
    <submittedName>
        <fullName evidence="2">Glycine cleavage system H protein</fullName>
    </submittedName>
</protein>
<dbReference type="InterPro" id="IPR011053">
    <property type="entry name" value="Single_hybrid_motif"/>
</dbReference>
<dbReference type="InterPro" id="IPR033753">
    <property type="entry name" value="GCV_H/Fam206"/>
</dbReference>
<keyword evidence="1" id="KW-0450">Lipoyl</keyword>
<keyword evidence="3" id="KW-1185">Reference proteome</keyword>
<comment type="caution">
    <text evidence="2">The sequence shown here is derived from an EMBL/GenBank/DDBJ whole genome shotgun (WGS) entry which is preliminary data.</text>
</comment>
<dbReference type="InterPro" id="IPR002930">
    <property type="entry name" value="GCV_H"/>
</dbReference>
<evidence type="ECO:0000256" key="1">
    <source>
        <dbReference type="ARBA" id="ARBA00022823"/>
    </source>
</evidence>
<proteinExistence type="predicted"/>
<dbReference type="EMBL" id="JAGIOO010000001">
    <property type="protein sequence ID" value="MBP2479137.1"/>
    <property type="molecule type" value="Genomic_DNA"/>
</dbReference>
<dbReference type="Proteomes" id="UP001519363">
    <property type="component" value="Unassembled WGS sequence"/>
</dbReference>
<sequence length="127" mass="14028">MFTDLQTLRYTRDHTWVLDRGDRVRVGLTDLVTRGLSDLTEVGLPLVGSDVHLLAPCGFLATPRWVGDLFAPVSGVVVDRNELLLEDPDLLVLDPYETGWLFEVQGVADVAELMDGTSYLELVSQLG</sequence>
<dbReference type="SUPFAM" id="SSF51230">
    <property type="entry name" value="Single hybrid motif"/>
    <property type="match status" value="1"/>
</dbReference>
<gene>
    <name evidence="2" type="ORF">JOF53_008009</name>
</gene>
<evidence type="ECO:0000313" key="3">
    <source>
        <dbReference type="Proteomes" id="UP001519363"/>
    </source>
</evidence>
<dbReference type="PANTHER" id="PTHR11715">
    <property type="entry name" value="GLYCINE CLEAVAGE SYSTEM H PROTEIN"/>
    <property type="match status" value="1"/>
</dbReference>
<evidence type="ECO:0000313" key="2">
    <source>
        <dbReference type="EMBL" id="MBP2479137.1"/>
    </source>
</evidence>
<reference evidence="2 3" key="1">
    <citation type="submission" date="2021-03" db="EMBL/GenBank/DDBJ databases">
        <title>Sequencing the genomes of 1000 actinobacteria strains.</title>
        <authorList>
            <person name="Klenk H.-P."/>
        </authorList>
    </citation>
    <scope>NUCLEOTIDE SEQUENCE [LARGE SCALE GENOMIC DNA]</scope>
    <source>
        <strain evidence="2 3">DSM 44580</strain>
    </source>
</reference>
<dbReference type="Gene3D" id="2.40.50.100">
    <property type="match status" value="1"/>
</dbReference>
<accession>A0ABS5ARD1</accession>
<name>A0ABS5ARD1_9PSEU</name>
<dbReference type="Pfam" id="PF01597">
    <property type="entry name" value="GCV_H"/>
    <property type="match status" value="1"/>
</dbReference>
<organism evidence="2 3">
    <name type="scientific">Crossiella equi</name>
    <dbReference type="NCBI Taxonomy" id="130796"/>
    <lineage>
        <taxon>Bacteria</taxon>
        <taxon>Bacillati</taxon>
        <taxon>Actinomycetota</taxon>
        <taxon>Actinomycetes</taxon>
        <taxon>Pseudonocardiales</taxon>
        <taxon>Pseudonocardiaceae</taxon>
        <taxon>Crossiella</taxon>
    </lineage>
</organism>
<dbReference type="PANTHER" id="PTHR11715:SF3">
    <property type="entry name" value="GLYCINE CLEAVAGE SYSTEM H PROTEIN-RELATED"/>
    <property type="match status" value="1"/>
</dbReference>
<dbReference type="RefSeq" id="WP_086781180.1">
    <property type="nucleotide sequence ID" value="NZ_JAGIOO010000001.1"/>
</dbReference>